<sequence length="279" mass="30676">MRRLLTVLTLALGLALGAVPATARAAEPPPLVSVSPPSVDGVARYGRTLVATPGSWAPGPARVRYEWRREGTPVGTGRRYAVQPADVGHRLTLVVTASAPGYADTPVQVATPRIKHRVDVRRTVRYSVRVKGRLGPGADVAAFRRLAQETYDDARGWRAKGVRFVQVRRGGAFTLWLSEASRVPGFSSVCSAQWSCRVGRNVVINVERWQHASPAWNRLGRSLRDYRHMVVNHETGHWLGRGHASCPRAGALAPVMMQQSKGLHGCRANPWPTPRELRR</sequence>
<evidence type="ECO:0000256" key="1">
    <source>
        <dbReference type="SAM" id="SignalP"/>
    </source>
</evidence>
<protein>
    <submittedName>
        <fullName evidence="3">DUF3152 domain-containing protein</fullName>
    </submittedName>
</protein>
<dbReference type="Gene3D" id="2.60.40.2700">
    <property type="match status" value="1"/>
</dbReference>
<feature type="domain" description="DUF3152" evidence="2">
    <location>
        <begin position="121"/>
        <end position="263"/>
    </location>
</feature>
<dbReference type="EMBL" id="WBVM01000002">
    <property type="protein sequence ID" value="KAB2809334.1"/>
    <property type="molecule type" value="Genomic_DNA"/>
</dbReference>
<accession>A0A7J5DVH5</accession>
<evidence type="ECO:0000313" key="3">
    <source>
        <dbReference type="EMBL" id="KAB2809334.1"/>
    </source>
</evidence>
<keyword evidence="1" id="KW-0732">Signal</keyword>
<reference evidence="3 4" key="1">
    <citation type="submission" date="2019-09" db="EMBL/GenBank/DDBJ databases">
        <title>Pimelobacter sp. isolated from Paulinella.</title>
        <authorList>
            <person name="Jeong S.E."/>
        </authorList>
    </citation>
    <scope>NUCLEOTIDE SEQUENCE [LARGE SCALE GENOMIC DNA]</scope>
    <source>
        <strain evidence="3 4">Pch-N</strain>
    </source>
</reference>
<organism evidence="3 4">
    <name type="scientific">Nocardioides simplex</name>
    <name type="common">Arthrobacter simplex</name>
    <dbReference type="NCBI Taxonomy" id="2045"/>
    <lineage>
        <taxon>Bacteria</taxon>
        <taxon>Bacillati</taxon>
        <taxon>Actinomycetota</taxon>
        <taxon>Actinomycetes</taxon>
        <taxon>Propionibacteriales</taxon>
        <taxon>Nocardioidaceae</taxon>
        <taxon>Pimelobacter</taxon>
    </lineage>
</organism>
<dbReference type="InterPro" id="IPR022603">
    <property type="entry name" value="DUF3152"/>
</dbReference>
<dbReference type="AlphaFoldDB" id="A0A7J5DVH5"/>
<name>A0A7J5DVH5_NOCSI</name>
<gene>
    <name evidence="3" type="ORF">F9L07_20070</name>
</gene>
<dbReference type="Proteomes" id="UP000449906">
    <property type="component" value="Unassembled WGS sequence"/>
</dbReference>
<feature type="chain" id="PRO_5029637655" evidence="1">
    <location>
        <begin position="26"/>
        <end position="279"/>
    </location>
</feature>
<evidence type="ECO:0000259" key="2">
    <source>
        <dbReference type="Pfam" id="PF11350"/>
    </source>
</evidence>
<comment type="caution">
    <text evidence="3">The sequence shown here is derived from an EMBL/GenBank/DDBJ whole genome shotgun (WGS) entry which is preliminary data.</text>
</comment>
<feature type="signal peptide" evidence="1">
    <location>
        <begin position="1"/>
        <end position="25"/>
    </location>
</feature>
<evidence type="ECO:0000313" key="4">
    <source>
        <dbReference type="Proteomes" id="UP000449906"/>
    </source>
</evidence>
<dbReference type="RefSeq" id="WP_151581535.1">
    <property type="nucleotide sequence ID" value="NZ_WBVM01000002.1"/>
</dbReference>
<proteinExistence type="predicted"/>
<dbReference type="SUPFAM" id="SSF55486">
    <property type="entry name" value="Metalloproteases ('zincins'), catalytic domain"/>
    <property type="match status" value="1"/>
</dbReference>
<dbReference type="Pfam" id="PF11350">
    <property type="entry name" value="DUF3152"/>
    <property type="match status" value="1"/>
</dbReference>